<dbReference type="AlphaFoldDB" id="A6KIF2"/>
<reference evidence="2" key="1">
    <citation type="submission" date="2005-09" db="EMBL/GenBank/DDBJ databases">
        <authorList>
            <person name="Mural R.J."/>
            <person name="Li P.W."/>
            <person name="Adams M.D."/>
            <person name="Amanatides P.G."/>
            <person name="Baden-Tillson H."/>
            <person name="Barnstead M."/>
            <person name="Chin S.H."/>
            <person name="Dew I."/>
            <person name="Evans C.A."/>
            <person name="Ferriera S."/>
            <person name="Flanigan M."/>
            <person name="Fosler C."/>
            <person name="Glodek A."/>
            <person name="Gu Z."/>
            <person name="Holt R.A."/>
            <person name="Jennings D."/>
            <person name="Kraft C.L."/>
            <person name="Lu F."/>
            <person name="Nguyen T."/>
            <person name="Nusskern D.R."/>
            <person name="Pfannkoch C.M."/>
            <person name="Sitter C."/>
            <person name="Sutton G.G."/>
            <person name="Venter J.C."/>
            <person name="Wang Z."/>
            <person name="Woodage T."/>
            <person name="Zheng X.H."/>
            <person name="Zhong F."/>
        </authorList>
    </citation>
    <scope>NUCLEOTIDE SEQUENCE [LARGE SCALE GENOMIC DNA]</scope>
    <source>
        <strain>BN</strain>
        <strain evidence="2">Sprague-Dawley</strain>
    </source>
</reference>
<dbReference type="Proteomes" id="UP000234681">
    <property type="component" value="Chromosome 20"/>
</dbReference>
<dbReference type="EMBL" id="CH474051">
    <property type="protein sequence ID" value="EDL87807.1"/>
    <property type="molecule type" value="Genomic_DNA"/>
</dbReference>
<evidence type="ECO:0000313" key="2">
    <source>
        <dbReference type="Proteomes" id="UP000234681"/>
    </source>
</evidence>
<accession>A6KIF2</accession>
<sequence length="45" mass="4836">MCLLHGQAGSYVKESSDVIILGVTGTFGHHSFGKSSLLWKVSRSN</sequence>
<proteinExistence type="predicted"/>
<gene>
    <name evidence="1" type="ORF">rCG_19993</name>
</gene>
<name>A6KIF2_RAT</name>
<evidence type="ECO:0000313" key="1">
    <source>
        <dbReference type="EMBL" id="EDL87807.1"/>
    </source>
</evidence>
<organism evidence="1 2">
    <name type="scientific">Rattus norvegicus</name>
    <name type="common">Rat</name>
    <dbReference type="NCBI Taxonomy" id="10116"/>
    <lineage>
        <taxon>Eukaryota</taxon>
        <taxon>Metazoa</taxon>
        <taxon>Chordata</taxon>
        <taxon>Craniata</taxon>
        <taxon>Vertebrata</taxon>
        <taxon>Euteleostomi</taxon>
        <taxon>Mammalia</taxon>
        <taxon>Eutheria</taxon>
        <taxon>Euarchontoglires</taxon>
        <taxon>Glires</taxon>
        <taxon>Rodentia</taxon>
        <taxon>Myomorpha</taxon>
        <taxon>Muroidea</taxon>
        <taxon>Muridae</taxon>
        <taxon>Murinae</taxon>
        <taxon>Rattus</taxon>
    </lineage>
</organism>
<protein>
    <submittedName>
        <fullName evidence="1">RCG19993, isoform CRA_b</fullName>
    </submittedName>
</protein>